<feature type="compositionally biased region" description="Basic residues" evidence="1">
    <location>
        <begin position="447"/>
        <end position="469"/>
    </location>
</feature>
<dbReference type="InterPro" id="IPR000873">
    <property type="entry name" value="AMP-dep_synth/lig_dom"/>
</dbReference>
<feature type="compositionally biased region" description="Basic residues" evidence="1">
    <location>
        <begin position="486"/>
        <end position="502"/>
    </location>
</feature>
<dbReference type="Gene3D" id="3.40.50.12780">
    <property type="entry name" value="N-terminal domain of ligase-like"/>
    <property type="match status" value="1"/>
</dbReference>
<sequence>MSFPPLRRPALSVNWSTIWDRIAQADPDRAALVWRDERTSFGDLEDRAARLAGWLQHQGVQRDDRVACLLNNRPEYVVSMYAAMKLGAVPVNLNFRYAEAELRHVVEMTRPRVVVVAASLVDRLVAASAGTAEPPVLVAVEDGSAPATGVPFAEAIAGARAPGCDRSGADRIFLLTGGTTGMPRAVVYRHDVVLDTQLTSAYSTLGVDFPHDLEEAVGLAVDPALEHPVTLPITPLMHAMAFFNAMNTLLTGGTLVFLPSRRFDPAAALETVAAHGVTRLIIAGDAVAVPLAEELGRRPDARFDSLRTVMSSGMAWSDRTKRTLLERTDAELIDIVGASEGGPFAMSRTGGVDELPSRLRLLPGAVLLDGQDDELEPVPGAVGLLAYRGATPEGYFEDPVRTATVYRRVRGTRYLVPGDWARFEADGDDARARRRRREHRRGERLPRRGRGRARRAPGRRRLRGVRAARRALGAGGRRGGGAAARRDRHRGGAAGARRRAPRRLQEAAAHLHRHHRARRHRQGPVARPAGARGRGARPGYAVTRPSAARSIRCSSASACAA</sequence>
<protein>
    <recommendedName>
        <fullName evidence="2">AMP-dependent synthetase/ligase domain-containing protein</fullName>
    </recommendedName>
</protein>
<dbReference type="PANTHER" id="PTHR43767:SF1">
    <property type="entry name" value="NONRIBOSOMAL PEPTIDE SYNTHASE PES1 (EUROFUNG)-RELATED"/>
    <property type="match status" value="1"/>
</dbReference>
<dbReference type="EMBL" id="BAABLP010000009">
    <property type="protein sequence ID" value="GAA4755942.1"/>
    <property type="molecule type" value="Genomic_DNA"/>
</dbReference>
<dbReference type="InterPro" id="IPR020845">
    <property type="entry name" value="AMP-binding_CS"/>
</dbReference>
<dbReference type="Pfam" id="PF00501">
    <property type="entry name" value="AMP-binding"/>
    <property type="match status" value="1"/>
</dbReference>
<reference evidence="4" key="1">
    <citation type="journal article" date="2019" name="Int. J. Syst. Evol. Microbiol.">
        <title>The Global Catalogue of Microorganisms (GCM) 10K type strain sequencing project: providing services to taxonomists for standard genome sequencing and annotation.</title>
        <authorList>
            <consortium name="The Broad Institute Genomics Platform"/>
            <consortium name="The Broad Institute Genome Sequencing Center for Infectious Disease"/>
            <person name="Wu L."/>
            <person name="Ma J."/>
        </authorList>
    </citation>
    <scope>NUCLEOTIDE SEQUENCE [LARGE SCALE GENOMIC DNA]</scope>
    <source>
        <strain evidence="4">JCM 19015</strain>
    </source>
</reference>
<proteinExistence type="predicted"/>
<feature type="compositionally biased region" description="Basic residues" evidence="1">
    <location>
        <begin position="510"/>
        <end position="522"/>
    </location>
</feature>
<evidence type="ECO:0000256" key="1">
    <source>
        <dbReference type="SAM" id="MobiDB-lite"/>
    </source>
</evidence>
<evidence type="ECO:0000313" key="3">
    <source>
        <dbReference type="EMBL" id="GAA4755942.1"/>
    </source>
</evidence>
<organism evidence="3 4">
    <name type="scientific">Amnibacterium soli</name>
    <dbReference type="NCBI Taxonomy" id="1282736"/>
    <lineage>
        <taxon>Bacteria</taxon>
        <taxon>Bacillati</taxon>
        <taxon>Actinomycetota</taxon>
        <taxon>Actinomycetes</taxon>
        <taxon>Micrococcales</taxon>
        <taxon>Microbacteriaceae</taxon>
        <taxon>Amnibacterium</taxon>
    </lineage>
</organism>
<feature type="compositionally biased region" description="Gly residues" evidence="1">
    <location>
        <begin position="473"/>
        <end position="482"/>
    </location>
</feature>
<dbReference type="InterPro" id="IPR050237">
    <property type="entry name" value="ATP-dep_AMP-bd_enzyme"/>
</dbReference>
<feature type="region of interest" description="Disordered" evidence="1">
    <location>
        <begin position="429"/>
        <end position="543"/>
    </location>
</feature>
<comment type="caution">
    <text evidence="3">The sequence shown here is derived from an EMBL/GenBank/DDBJ whole genome shotgun (WGS) entry which is preliminary data.</text>
</comment>
<gene>
    <name evidence="3" type="ORF">GCM10025783_31550</name>
</gene>
<dbReference type="SUPFAM" id="SSF56801">
    <property type="entry name" value="Acetyl-CoA synthetase-like"/>
    <property type="match status" value="1"/>
</dbReference>
<dbReference type="Proteomes" id="UP001500121">
    <property type="component" value="Unassembled WGS sequence"/>
</dbReference>
<evidence type="ECO:0000313" key="4">
    <source>
        <dbReference type="Proteomes" id="UP001500121"/>
    </source>
</evidence>
<accession>A0ABP8ZG67</accession>
<feature type="domain" description="AMP-dependent synthetase/ligase" evidence="2">
    <location>
        <begin position="21"/>
        <end position="390"/>
    </location>
</feature>
<dbReference type="PROSITE" id="PS00455">
    <property type="entry name" value="AMP_BINDING"/>
    <property type="match status" value="1"/>
</dbReference>
<evidence type="ECO:0000259" key="2">
    <source>
        <dbReference type="Pfam" id="PF00501"/>
    </source>
</evidence>
<feature type="compositionally biased region" description="Low complexity" evidence="1">
    <location>
        <begin position="523"/>
        <end position="543"/>
    </location>
</feature>
<name>A0ABP8ZG67_9MICO</name>
<dbReference type="InterPro" id="IPR042099">
    <property type="entry name" value="ANL_N_sf"/>
</dbReference>
<keyword evidence="4" id="KW-1185">Reference proteome</keyword>
<dbReference type="PANTHER" id="PTHR43767">
    <property type="entry name" value="LONG-CHAIN-FATTY-ACID--COA LIGASE"/>
    <property type="match status" value="1"/>
</dbReference>